<name>A0A5A8CU90_CAFRO</name>
<dbReference type="SMART" id="SM00382">
    <property type="entry name" value="AAA"/>
    <property type="match status" value="1"/>
</dbReference>
<dbReference type="GO" id="GO:0140664">
    <property type="term" value="F:ATP-dependent DNA damage sensor activity"/>
    <property type="evidence" value="ECO:0007669"/>
    <property type="project" value="InterPro"/>
</dbReference>
<dbReference type="Gene3D" id="3.40.50.300">
    <property type="entry name" value="P-loop containing nucleotide triphosphate hydrolases"/>
    <property type="match status" value="1"/>
</dbReference>
<accession>A0A5A8CU90</accession>
<evidence type="ECO:0000259" key="1">
    <source>
        <dbReference type="PROSITE" id="PS50162"/>
    </source>
</evidence>
<protein>
    <recommendedName>
        <fullName evidence="1">RecA family profile 1 domain-containing protein</fullName>
    </recommendedName>
</protein>
<comment type="caution">
    <text evidence="2">The sequence shown here is derived from an EMBL/GenBank/DDBJ whole genome shotgun (WGS) entry which is preliminary data.</text>
</comment>
<dbReference type="Proteomes" id="UP000323011">
    <property type="component" value="Unassembled WGS sequence"/>
</dbReference>
<dbReference type="SUPFAM" id="SSF52540">
    <property type="entry name" value="P-loop containing nucleoside triphosphate hydrolases"/>
    <property type="match status" value="1"/>
</dbReference>
<reference evidence="2 3" key="1">
    <citation type="submission" date="2019-07" db="EMBL/GenBank/DDBJ databases">
        <title>Genomes of Cafeteria roenbergensis.</title>
        <authorList>
            <person name="Fischer M.G."/>
            <person name="Hackl T."/>
            <person name="Roman M."/>
        </authorList>
    </citation>
    <scope>NUCLEOTIDE SEQUENCE [LARGE SCALE GENOMIC DNA]</scope>
    <source>
        <strain evidence="2 3">BVI</strain>
    </source>
</reference>
<dbReference type="InterPro" id="IPR027417">
    <property type="entry name" value="P-loop_NTPase"/>
</dbReference>
<dbReference type="InterPro" id="IPR013632">
    <property type="entry name" value="Rad51_C"/>
</dbReference>
<dbReference type="EMBL" id="VLTN01000005">
    <property type="protein sequence ID" value="KAA0155974.1"/>
    <property type="molecule type" value="Genomic_DNA"/>
</dbReference>
<dbReference type="OMA" id="NAGHAWI"/>
<dbReference type="GO" id="GO:0005524">
    <property type="term" value="F:ATP binding"/>
    <property type="evidence" value="ECO:0007669"/>
    <property type="project" value="InterPro"/>
</dbReference>
<evidence type="ECO:0000313" key="2">
    <source>
        <dbReference type="EMBL" id="KAA0155974.1"/>
    </source>
</evidence>
<gene>
    <name evidence="2" type="ORF">FNF29_01393</name>
</gene>
<dbReference type="GO" id="GO:0033063">
    <property type="term" value="C:Rad51B-Rad51C-Rad51D-XRCC2 complex"/>
    <property type="evidence" value="ECO:0007669"/>
    <property type="project" value="InterPro"/>
</dbReference>
<dbReference type="GO" id="GO:0003690">
    <property type="term" value="F:double-stranded DNA binding"/>
    <property type="evidence" value="ECO:0007669"/>
    <property type="project" value="TreeGrafter"/>
</dbReference>
<organism evidence="2 3">
    <name type="scientific">Cafeteria roenbergensis</name>
    <name type="common">Marine flagellate</name>
    <dbReference type="NCBI Taxonomy" id="33653"/>
    <lineage>
        <taxon>Eukaryota</taxon>
        <taxon>Sar</taxon>
        <taxon>Stramenopiles</taxon>
        <taxon>Bigyra</taxon>
        <taxon>Opalozoa</taxon>
        <taxon>Bicosoecida</taxon>
        <taxon>Cafeteriaceae</taxon>
        <taxon>Cafeteria</taxon>
    </lineage>
</organism>
<sequence>MASKALRRLPRDWLPERGFDALEAFLGSQATCGDLIEALPDAMCIADVAGVSWPVAADLLDRVAALVTPLPQPASSLLASRTRGAAGAAACLPTGLRDLDHALGGGLGAGSIIEAVGETGVGKSQLAMSMAARAPLPAVRGGLGGGVLFVDTEGKFSPSRLCEIATNLDAVVGDPVQAEARVAAVLEAVTVMRATNSRELRAIMEDLEAIVARSKVRLVVVDSVAALARRDFDQSSLRERQGELSRIASLLKSVAEAYGLVVLVTNQVAGRLSPEEAGPMPGGTVRPALGNTWSHCVNTRLVLQHLPASVVALPPAGAAAGPFAAALHAAAEGGVRTVSVAKSPVAPNATDVYVIGAAGITPLPAGTRFEGGGGATEAAGAALGSAWASVSASAAADSLAGTGIRDRIAEVAAPSESPAGSRAAAEDADVFDGLTEAELAALEA</sequence>
<dbReference type="InterPro" id="IPR003593">
    <property type="entry name" value="AAA+_ATPase"/>
</dbReference>
<dbReference type="InterPro" id="IPR020588">
    <property type="entry name" value="RecA_ATP-bd"/>
</dbReference>
<dbReference type="InterPro" id="IPR030548">
    <property type="entry name" value="RAD51B"/>
</dbReference>
<dbReference type="PANTHER" id="PTHR46456">
    <property type="entry name" value="DNA REPAIR PROTEIN RAD51 HOMOLOG 2"/>
    <property type="match status" value="1"/>
</dbReference>
<dbReference type="GO" id="GO:0000400">
    <property type="term" value="F:four-way junction DNA binding"/>
    <property type="evidence" value="ECO:0007669"/>
    <property type="project" value="TreeGrafter"/>
</dbReference>
<feature type="domain" description="RecA family profile 1" evidence="1">
    <location>
        <begin position="88"/>
        <end position="268"/>
    </location>
</feature>
<dbReference type="Pfam" id="PF08423">
    <property type="entry name" value="Rad51"/>
    <property type="match status" value="1"/>
</dbReference>
<dbReference type="GO" id="GO:0003697">
    <property type="term" value="F:single-stranded DNA binding"/>
    <property type="evidence" value="ECO:0007669"/>
    <property type="project" value="TreeGrafter"/>
</dbReference>
<evidence type="ECO:0000313" key="3">
    <source>
        <dbReference type="Proteomes" id="UP000323011"/>
    </source>
</evidence>
<proteinExistence type="predicted"/>
<dbReference type="GO" id="GO:0005657">
    <property type="term" value="C:replication fork"/>
    <property type="evidence" value="ECO:0007669"/>
    <property type="project" value="TreeGrafter"/>
</dbReference>
<dbReference type="GO" id="GO:0000724">
    <property type="term" value="P:double-strand break repair via homologous recombination"/>
    <property type="evidence" value="ECO:0007669"/>
    <property type="project" value="InterPro"/>
</dbReference>
<keyword evidence="3" id="KW-1185">Reference proteome</keyword>
<dbReference type="AlphaFoldDB" id="A0A5A8CU90"/>
<dbReference type="PANTHER" id="PTHR46456:SF1">
    <property type="entry name" value="DNA REPAIR PROTEIN RAD51 HOMOLOG 2"/>
    <property type="match status" value="1"/>
</dbReference>
<dbReference type="PROSITE" id="PS50162">
    <property type="entry name" value="RECA_2"/>
    <property type="match status" value="1"/>
</dbReference>